<accession>A0A4P7CNS9</accession>
<dbReference type="RefSeq" id="WP_134746475.1">
    <property type="nucleotide sequence ID" value="NZ_CP038148.1"/>
</dbReference>
<proteinExistence type="predicted"/>
<dbReference type="EMBL" id="CP038148">
    <property type="protein sequence ID" value="QBQ95801.1"/>
    <property type="molecule type" value="Genomic_DNA"/>
</dbReference>
<reference evidence="1 2" key="1">
    <citation type="submission" date="2019-03" db="EMBL/GenBank/DDBJ databases">
        <title>Paraburkholderia sp. 7MH5, isolated from subtropical forest soil.</title>
        <authorList>
            <person name="Gao Z.-H."/>
            <person name="Qiu L.-H."/>
        </authorList>
    </citation>
    <scope>NUCLEOTIDE SEQUENCE [LARGE SCALE GENOMIC DNA]</scope>
    <source>
        <strain evidence="1 2">7MH5</strain>
    </source>
</reference>
<dbReference type="GO" id="GO:0016740">
    <property type="term" value="F:transferase activity"/>
    <property type="evidence" value="ECO:0007669"/>
    <property type="project" value="UniProtKB-KW"/>
</dbReference>
<dbReference type="AlphaFoldDB" id="A0A4P7CNS9"/>
<dbReference type="SUPFAM" id="SSF53448">
    <property type="entry name" value="Nucleotide-diphospho-sugar transferases"/>
    <property type="match status" value="1"/>
</dbReference>
<keyword evidence="1" id="KW-0808">Transferase</keyword>
<dbReference type="Gene3D" id="3.90.550.10">
    <property type="entry name" value="Spore Coat Polysaccharide Biosynthesis Protein SpsA, Chain A"/>
    <property type="match status" value="1"/>
</dbReference>
<gene>
    <name evidence="1" type="ORF">E1956_00510</name>
</gene>
<dbReference type="KEGG" id="ppai:E1956_00510"/>
<protein>
    <submittedName>
        <fullName evidence="1">Glycosyltransferase family 2 protein</fullName>
    </submittedName>
</protein>
<dbReference type="InterPro" id="IPR029044">
    <property type="entry name" value="Nucleotide-diphossugar_trans"/>
</dbReference>
<evidence type="ECO:0000313" key="2">
    <source>
        <dbReference type="Proteomes" id="UP000295727"/>
    </source>
</evidence>
<evidence type="ECO:0000313" key="1">
    <source>
        <dbReference type="EMBL" id="QBQ95801.1"/>
    </source>
</evidence>
<sequence length="387" mass="42986">MNPVNSSLPSGAAIEIAASGDAGYLRETADTTRVGTGRGLSWEDAAGERGAAGALTRAIDSVKAFAKAHIRRIAHARQLSCVWMSPGLKDATHVAVVPVYNEALRLEALLDHYRRLGIDEFIIVDNRSTDGLAALLEGRPGVSYFYADGEYRSARFGIDWVNAILSKHCRQKWILYVDADEFLVFPHSDVKSIRMLTDHFERTGQQSMNVLMLDMYSERAPEDNLCAPGVDPVNVCPLYDSSGYNAYFDPCTRTTWIKGGVRGRTYFADDVWKGPALNKTVLVRWRRHYAFLKSTHEVWPYRLNAPAARTGGKVSGALLHYKFLGDMNLRLNSAALRQQHTSEYDAYTSASGARAESPNFVGPSTAHYESWRSLLRDGLIVSDGQWS</sequence>
<dbReference type="OrthoDB" id="7981249at2"/>
<dbReference type="Proteomes" id="UP000295727">
    <property type="component" value="Chromosome 1"/>
</dbReference>
<organism evidence="1 2">
    <name type="scientific">Paraburkholderia pallida</name>
    <dbReference type="NCBI Taxonomy" id="2547399"/>
    <lineage>
        <taxon>Bacteria</taxon>
        <taxon>Pseudomonadati</taxon>
        <taxon>Pseudomonadota</taxon>
        <taxon>Betaproteobacteria</taxon>
        <taxon>Burkholderiales</taxon>
        <taxon>Burkholderiaceae</taxon>
        <taxon>Paraburkholderia</taxon>
    </lineage>
</organism>
<name>A0A4P7CNS9_9BURK</name>
<dbReference type="Pfam" id="PF13704">
    <property type="entry name" value="Glyco_tranf_2_4"/>
    <property type="match status" value="1"/>
</dbReference>
<keyword evidence="2" id="KW-1185">Reference proteome</keyword>